<evidence type="ECO:0000313" key="2">
    <source>
        <dbReference type="Proteomes" id="UP000307943"/>
    </source>
</evidence>
<accession>A0A5C4SYG2</accession>
<sequence length="196" mass="22230">MKKSRYPDYNVMSEQEAWDAHSRSIVASRLEGVDGYQSLTLTEAEMLRALCSILAGDNRANIIQFVLSHIDRSLTAPSGESERKPSVPKAGDLLRLGMKRLDQWAMSYYLRPFIDLTETDQLSIITALSEEKLPLDEDSNFPQKAFFNRLLSWTVESYYSHPTVWSEIGYGGPAYPRGYVRANLGQLDPWEAKSDT</sequence>
<dbReference type="Proteomes" id="UP000307943">
    <property type="component" value="Unassembled WGS sequence"/>
</dbReference>
<protein>
    <submittedName>
        <fullName evidence="1">Gluconate 2-dehydrogenase subunit 3 family protein</fullName>
    </submittedName>
</protein>
<dbReference type="InterPro" id="IPR027056">
    <property type="entry name" value="Gluconate_2DH_su3"/>
</dbReference>
<dbReference type="EMBL" id="VDCQ01000077">
    <property type="protein sequence ID" value="TNJ61033.1"/>
    <property type="molecule type" value="Genomic_DNA"/>
</dbReference>
<proteinExistence type="predicted"/>
<dbReference type="Pfam" id="PF13618">
    <property type="entry name" value="Gluconate_2-dh3"/>
    <property type="match status" value="1"/>
</dbReference>
<dbReference type="OrthoDB" id="63962at2"/>
<dbReference type="RefSeq" id="WP_139606846.1">
    <property type="nucleotide sequence ID" value="NZ_VDCQ01000077.1"/>
</dbReference>
<organism evidence="1 2">
    <name type="scientific">Paenibacillus hemerocallicola</name>
    <dbReference type="NCBI Taxonomy" id="1172614"/>
    <lineage>
        <taxon>Bacteria</taxon>
        <taxon>Bacillati</taxon>
        <taxon>Bacillota</taxon>
        <taxon>Bacilli</taxon>
        <taxon>Bacillales</taxon>
        <taxon>Paenibacillaceae</taxon>
        <taxon>Paenibacillus</taxon>
    </lineage>
</organism>
<comment type="caution">
    <text evidence="1">The sequence shown here is derived from an EMBL/GenBank/DDBJ whole genome shotgun (WGS) entry which is preliminary data.</text>
</comment>
<gene>
    <name evidence="1" type="ORF">FE784_34750</name>
</gene>
<keyword evidence="2" id="KW-1185">Reference proteome</keyword>
<name>A0A5C4SYG2_9BACL</name>
<dbReference type="AlphaFoldDB" id="A0A5C4SYG2"/>
<evidence type="ECO:0000313" key="1">
    <source>
        <dbReference type="EMBL" id="TNJ61033.1"/>
    </source>
</evidence>
<reference evidence="1 2" key="1">
    <citation type="submission" date="2019-05" db="EMBL/GenBank/DDBJ databases">
        <title>We sequenced the genome of Paenibacillus hemerocallicola KCTC 33185 for further insight into its adaptation and study the phylogeny of Paenibacillus.</title>
        <authorList>
            <person name="Narsing Rao M.P."/>
        </authorList>
    </citation>
    <scope>NUCLEOTIDE SEQUENCE [LARGE SCALE GENOMIC DNA]</scope>
    <source>
        <strain evidence="1 2">KCTC 33185</strain>
    </source>
</reference>